<evidence type="ECO:0000259" key="6">
    <source>
        <dbReference type="Pfam" id="PF02826"/>
    </source>
</evidence>
<dbReference type="InterPro" id="IPR029753">
    <property type="entry name" value="D-isomer_DH_CS"/>
</dbReference>
<proteinExistence type="inferred from homology"/>
<dbReference type="SUPFAM" id="SSF52283">
    <property type="entry name" value="Formate/glycerate dehydrogenase catalytic domain-like"/>
    <property type="match status" value="1"/>
</dbReference>
<dbReference type="InterPro" id="IPR006140">
    <property type="entry name" value="D-isomer_DH_NAD-bd"/>
</dbReference>
<feature type="domain" description="D-isomer specific 2-hydroxyacid dehydrogenase NAD-binding" evidence="6">
    <location>
        <begin position="106"/>
        <end position="281"/>
    </location>
</feature>
<evidence type="ECO:0000256" key="1">
    <source>
        <dbReference type="ARBA" id="ARBA00005854"/>
    </source>
</evidence>
<dbReference type="SUPFAM" id="SSF51735">
    <property type="entry name" value="NAD(P)-binding Rossmann-fold domains"/>
    <property type="match status" value="1"/>
</dbReference>
<dbReference type="PANTHER" id="PTHR42789:SF1">
    <property type="entry name" value="D-ISOMER SPECIFIC 2-HYDROXYACID DEHYDROGENASE FAMILY PROTEIN (AFU_ORTHOLOGUE AFUA_6G10090)"/>
    <property type="match status" value="1"/>
</dbReference>
<feature type="domain" description="D-isomer specific 2-hydroxyacid dehydrogenase catalytic" evidence="5">
    <location>
        <begin position="7"/>
        <end position="313"/>
    </location>
</feature>
<gene>
    <name evidence="7" type="ORF">GCM10007320_11590</name>
</gene>
<dbReference type="InterPro" id="IPR006139">
    <property type="entry name" value="D-isomer_2_OHA_DH_cat_dom"/>
</dbReference>
<keyword evidence="2 4" id="KW-0560">Oxidoreductase</keyword>
<dbReference type="Pfam" id="PF00389">
    <property type="entry name" value="2-Hacid_dh"/>
    <property type="match status" value="1"/>
</dbReference>
<keyword evidence="3" id="KW-0520">NAD</keyword>
<comment type="caution">
    <text evidence="7">The sequence shown here is derived from an EMBL/GenBank/DDBJ whole genome shotgun (WGS) entry which is preliminary data.</text>
</comment>
<dbReference type="Proteomes" id="UP000626210">
    <property type="component" value="Unassembled WGS sequence"/>
</dbReference>
<dbReference type="RefSeq" id="WP_189686017.1">
    <property type="nucleotide sequence ID" value="NZ_BMYK01000003.1"/>
</dbReference>
<dbReference type="InterPro" id="IPR050857">
    <property type="entry name" value="D-2-hydroxyacid_DH"/>
</dbReference>
<evidence type="ECO:0000313" key="8">
    <source>
        <dbReference type="Proteomes" id="UP000626210"/>
    </source>
</evidence>
<evidence type="ECO:0000256" key="3">
    <source>
        <dbReference type="ARBA" id="ARBA00023027"/>
    </source>
</evidence>
<dbReference type="PANTHER" id="PTHR42789">
    <property type="entry name" value="D-ISOMER SPECIFIC 2-HYDROXYACID DEHYDROGENASE FAMILY PROTEIN (AFU_ORTHOLOGUE AFUA_6G10090)"/>
    <property type="match status" value="1"/>
</dbReference>
<keyword evidence="8" id="KW-1185">Reference proteome</keyword>
<dbReference type="Gene3D" id="3.40.50.720">
    <property type="entry name" value="NAD(P)-binding Rossmann-like Domain"/>
    <property type="match status" value="2"/>
</dbReference>
<dbReference type="Pfam" id="PF02826">
    <property type="entry name" value="2-Hacid_dh_C"/>
    <property type="match status" value="1"/>
</dbReference>
<reference evidence="8" key="1">
    <citation type="journal article" date="2019" name="Int. J. Syst. Evol. Microbiol.">
        <title>The Global Catalogue of Microorganisms (GCM) 10K type strain sequencing project: providing services to taxonomists for standard genome sequencing and annotation.</title>
        <authorList>
            <consortium name="The Broad Institute Genomics Platform"/>
            <consortium name="The Broad Institute Genome Sequencing Center for Infectious Disease"/>
            <person name="Wu L."/>
            <person name="Ma J."/>
        </authorList>
    </citation>
    <scope>NUCLEOTIDE SEQUENCE [LARGE SCALE GENOMIC DNA]</scope>
    <source>
        <strain evidence="8">KCTC 23314</strain>
    </source>
</reference>
<sequence length="318" mass="32974">MTALPRVLLTNPIHPALLPVLQTACEVVTAPDGAADTLRRLVADADALVVRTQLPADLFDHAPRLRAVVRHGVGLDMIPVAAATARGIPVANLPGSNATAVVEYCLAAMLHLRRGLATLDARLRSEGWAAARPLADTGLELGQSICGIVGVGGIGTRLAAVVQGLGMRVLGLTPRPQGLPPGVQAADKAQLFAQADVVVLCCPLNDATRGLVDAATLARMKPGAILVNVARGPVVDTPALLAALREGRLAGAALDVHDRQPLQADDPVLHCPRLLLTPHVAGITATSMHGMSRGAVDTVLALLRGERPSNVVNPEVFR</sequence>
<dbReference type="EMBL" id="BMYK01000003">
    <property type="protein sequence ID" value="GHC74429.1"/>
    <property type="molecule type" value="Genomic_DNA"/>
</dbReference>
<dbReference type="InterPro" id="IPR036291">
    <property type="entry name" value="NAD(P)-bd_dom_sf"/>
</dbReference>
<protein>
    <submittedName>
        <fullName evidence="7">Dehydrogenase</fullName>
    </submittedName>
</protein>
<evidence type="ECO:0000256" key="4">
    <source>
        <dbReference type="RuleBase" id="RU003719"/>
    </source>
</evidence>
<evidence type="ECO:0000259" key="5">
    <source>
        <dbReference type="Pfam" id="PF00389"/>
    </source>
</evidence>
<evidence type="ECO:0000313" key="7">
    <source>
        <dbReference type="EMBL" id="GHC74429.1"/>
    </source>
</evidence>
<comment type="similarity">
    <text evidence="1 4">Belongs to the D-isomer specific 2-hydroxyacid dehydrogenase family.</text>
</comment>
<evidence type="ECO:0000256" key="2">
    <source>
        <dbReference type="ARBA" id="ARBA00023002"/>
    </source>
</evidence>
<dbReference type="PROSITE" id="PS00671">
    <property type="entry name" value="D_2_HYDROXYACID_DH_3"/>
    <property type="match status" value="1"/>
</dbReference>
<organism evidence="7 8">
    <name type="scientific">Pseudorhodoferax aquiterrae</name>
    <dbReference type="NCBI Taxonomy" id="747304"/>
    <lineage>
        <taxon>Bacteria</taxon>
        <taxon>Pseudomonadati</taxon>
        <taxon>Pseudomonadota</taxon>
        <taxon>Betaproteobacteria</taxon>
        <taxon>Burkholderiales</taxon>
        <taxon>Comamonadaceae</taxon>
    </lineage>
</organism>
<name>A0ABQ3FX84_9BURK</name>
<accession>A0ABQ3FX84</accession>